<keyword evidence="2" id="KW-1185">Reference proteome</keyword>
<dbReference type="Proteomes" id="UP000295351">
    <property type="component" value="Unassembled WGS sequence"/>
</dbReference>
<organism evidence="1 2">
    <name type="scientific">Shinella granuli</name>
    <dbReference type="NCBI Taxonomy" id="323621"/>
    <lineage>
        <taxon>Bacteria</taxon>
        <taxon>Pseudomonadati</taxon>
        <taxon>Pseudomonadota</taxon>
        <taxon>Alphaproteobacteria</taxon>
        <taxon>Hyphomicrobiales</taxon>
        <taxon>Rhizobiaceae</taxon>
        <taxon>Shinella</taxon>
    </lineage>
</organism>
<protein>
    <submittedName>
        <fullName evidence="1">Uncharacterized protein</fullName>
    </submittedName>
</protein>
<dbReference type="EMBL" id="SLVX01000002">
    <property type="protein sequence ID" value="TCN48068.1"/>
    <property type="molecule type" value="Genomic_DNA"/>
</dbReference>
<accession>A0A4R2D119</accession>
<evidence type="ECO:0000313" key="2">
    <source>
        <dbReference type="Proteomes" id="UP000295351"/>
    </source>
</evidence>
<name>A0A4R2D119_SHIGR</name>
<comment type="caution">
    <text evidence="1">The sequence shown here is derived from an EMBL/GenBank/DDBJ whole genome shotgun (WGS) entry which is preliminary data.</text>
</comment>
<sequence>MHRTQFCTARETIMIKLANPKGFYFEEGEFHGSTITTVAHAVDSLTMDSAAEYLRFDLDTLTAENVTEEFAAEWLMKFEGSPEDEDQLPLYVRTSQAWDDWCSDFTVENGIAFTQRGHGTLNHRQQFGR</sequence>
<proteinExistence type="predicted"/>
<dbReference type="AlphaFoldDB" id="A0A4R2D119"/>
<reference evidence="1 2" key="1">
    <citation type="submission" date="2019-03" db="EMBL/GenBank/DDBJ databases">
        <title>Genomic Encyclopedia of Type Strains, Phase IV (KMG-IV): sequencing the most valuable type-strain genomes for metagenomic binning, comparative biology and taxonomic classification.</title>
        <authorList>
            <person name="Goeker M."/>
        </authorList>
    </citation>
    <scope>NUCLEOTIDE SEQUENCE [LARGE SCALE GENOMIC DNA]</scope>
    <source>
        <strain evidence="1 2">DSM 18401</strain>
    </source>
</reference>
<evidence type="ECO:0000313" key="1">
    <source>
        <dbReference type="EMBL" id="TCN48068.1"/>
    </source>
</evidence>
<gene>
    <name evidence="1" type="ORF">EV665_102597</name>
</gene>
<dbReference type="RefSeq" id="WP_133033407.1">
    <property type="nucleotide sequence ID" value="NZ_BAABEI010000012.1"/>
</dbReference>